<reference evidence="1 2" key="1">
    <citation type="submission" date="2014-03" db="EMBL/GenBank/DDBJ databases">
        <authorList>
            <person name="Urmite Genomes U."/>
        </authorList>
    </citation>
    <scope>NUCLEOTIDE SEQUENCE [LARGE SCALE GENOMIC DNA]</scope>
    <source>
        <strain evidence="1 2">Vm-5</strain>
    </source>
</reference>
<sequence length="478" mass="54636">MDVISLSKAVNALKDIDYLNEQIIGNKAECRFKTVDHRLDWIEGQSDKLLVGNSYNIDFKHGVFNNLEPLDNKLQLKEIGKIFAPSNNNLLLKNLDTTFSITFSSSLEYFHFQNRMFDGNYSTSTNSSISTRFPGWFQLNFNQPHLISKMKFIYSGYGKPKEWIIEGSNDESVYETIYHETDETKKEIEFIIEEPKEYQYYRITWSSIREGNRITVNEIEFYELEETKTYVPQGSWTSTVIDLGVGWNKTSLVDITNQLSETTNIEVKVATSQDGISFTDFASIDIDNPVQARFLKLKAILSSEVIFPTEETVQDVAVETPVIDSIKINYDELTIEGRMKELEETNVVNLSKLNFKANSLMLSEKYRLHDLVIDTFEDTSEVEEATGTYDETNKLYSGQGEVILTPELIKNSKSYLWVISDGTKDVILTYSIDLGNNWEEIKEDTIINIALEANTELQIKISLPNTSSKVSAISFGWA</sequence>
<dbReference type="Pfam" id="PF22633">
    <property type="entry name" value="F5_F8_type_C_2"/>
    <property type="match status" value="1"/>
</dbReference>
<comment type="caution">
    <text evidence="1">The sequence shown here is derived from an EMBL/GenBank/DDBJ whole genome shotgun (WGS) entry which is preliminary data.</text>
</comment>
<dbReference type="Gene3D" id="2.60.120.260">
    <property type="entry name" value="Galactose-binding domain-like"/>
    <property type="match status" value="1"/>
</dbReference>
<protein>
    <submittedName>
        <fullName evidence="1">F5/8 type C domain protein</fullName>
    </submittedName>
</protein>
<organism evidence="1 2">
    <name type="scientific">Virgibacillus massiliensis</name>
    <dbReference type="NCBI Taxonomy" id="1462526"/>
    <lineage>
        <taxon>Bacteria</taxon>
        <taxon>Bacillati</taxon>
        <taxon>Bacillota</taxon>
        <taxon>Bacilli</taxon>
        <taxon>Bacillales</taxon>
        <taxon>Bacillaceae</taxon>
        <taxon>Virgibacillus</taxon>
    </lineage>
</organism>
<keyword evidence="2" id="KW-1185">Reference proteome</keyword>
<dbReference type="OrthoDB" id="2590463at2"/>
<accession>A0A024QHW7</accession>
<proteinExistence type="predicted"/>
<dbReference type="STRING" id="1462526.BN990_04177"/>
<dbReference type="SUPFAM" id="SSF49785">
    <property type="entry name" value="Galactose-binding domain-like"/>
    <property type="match status" value="1"/>
</dbReference>
<gene>
    <name evidence="1" type="ORF">BN990_04177</name>
</gene>
<dbReference type="EMBL" id="CCDP010000003">
    <property type="protein sequence ID" value="CDQ41800.1"/>
    <property type="molecule type" value="Genomic_DNA"/>
</dbReference>
<dbReference type="InterPro" id="IPR008979">
    <property type="entry name" value="Galactose-bd-like_sf"/>
</dbReference>
<dbReference type="RefSeq" id="WP_051739340.1">
    <property type="nucleotide sequence ID" value="NZ_BNER01000008.1"/>
</dbReference>
<reference evidence="2" key="2">
    <citation type="submission" date="2014-05" db="EMBL/GenBank/DDBJ databases">
        <title>Draft genome sequence of Virgibacillus massiliensis Vm-5.</title>
        <authorList>
            <person name="Khelaifia S."/>
            <person name="Croce O."/>
            <person name="Lagier J.C."/>
            <person name="Raoult D."/>
        </authorList>
    </citation>
    <scope>NUCLEOTIDE SEQUENCE [LARGE SCALE GENOMIC DNA]</scope>
    <source>
        <strain evidence="2">Vm-5</strain>
    </source>
</reference>
<name>A0A024QHW7_9BACI</name>
<dbReference type="Proteomes" id="UP000028875">
    <property type="component" value="Unassembled WGS sequence"/>
</dbReference>
<dbReference type="AlphaFoldDB" id="A0A024QHW7"/>
<evidence type="ECO:0000313" key="1">
    <source>
        <dbReference type="EMBL" id="CDQ41800.1"/>
    </source>
</evidence>
<evidence type="ECO:0000313" key="2">
    <source>
        <dbReference type="Proteomes" id="UP000028875"/>
    </source>
</evidence>